<evidence type="ECO:0000259" key="2">
    <source>
        <dbReference type="SMART" id="SM00382"/>
    </source>
</evidence>
<dbReference type="SUPFAM" id="SSF52540">
    <property type="entry name" value="P-loop containing nucleoside triphosphate hydrolases"/>
    <property type="match status" value="1"/>
</dbReference>
<gene>
    <name evidence="3" type="ORF">GGD56_002763</name>
</gene>
<dbReference type="CDD" id="cd19481">
    <property type="entry name" value="RecA-like_protease"/>
    <property type="match status" value="1"/>
</dbReference>
<dbReference type="InterPro" id="IPR027417">
    <property type="entry name" value="P-loop_NTPase"/>
</dbReference>
<evidence type="ECO:0000256" key="1">
    <source>
        <dbReference type="RuleBase" id="RU003651"/>
    </source>
</evidence>
<dbReference type="PANTHER" id="PTHR23076:SF97">
    <property type="entry name" value="ATP-DEPENDENT ZINC METALLOPROTEASE YME1L1"/>
    <property type="match status" value="1"/>
</dbReference>
<dbReference type="Gene3D" id="3.40.50.300">
    <property type="entry name" value="P-loop containing nucleotide triphosphate hydrolases"/>
    <property type="match status" value="1"/>
</dbReference>
<dbReference type="InterPro" id="IPR003960">
    <property type="entry name" value="ATPase_AAA_CS"/>
</dbReference>
<proteinExistence type="inferred from homology"/>
<dbReference type="PANTHER" id="PTHR23076">
    <property type="entry name" value="METALLOPROTEASE M41 FTSH"/>
    <property type="match status" value="1"/>
</dbReference>
<dbReference type="PROSITE" id="PS00674">
    <property type="entry name" value="AAA"/>
    <property type="match status" value="1"/>
</dbReference>
<dbReference type="InterPro" id="IPR003959">
    <property type="entry name" value="ATPase_AAA_core"/>
</dbReference>
<reference evidence="3 4" key="1">
    <citation type="submission" date="2020-08" db="EMBL/GenBank/DDBJ databases">
        <title>Genomic Encyclopedia of Type Strains, Phase IV (KMG-V): Genome sequencing to study the core and pangenomes of soil and plant-associated prokaryotes.</title>
        <authorList>
            <person name="Whitman W."/>
        </authorList>
    </citation>
    <scope>NUCLEOTIDE SEQUENCE [LARGE SCALE GENOMIC DNA]</scope>
    <source>
        <strain evidence="3 4">SEMIA 4087</strain>
    </source>
</reference>
<evidence type="ECO:0000313" key="4">
    <source>
        <dbReference type="Proteomes" id="UP000551353"/>
    </source>
</evidence>
<dbReference type="InterPro" id="IPR003593">
    <property type="entry name" value="AAA+_ATPase"/>
</dbReference>
<dbReference type="Gene3D" id="1.10.8.60">
    <property type="match status" value="1"/>
</dbReference>
<sequence length="384" mass="42008">MRFAATAVLFVEPPTAQHINAVRRLSGKAPFSDSVATMLIKRPQNVLLAAVLKPTFTEDKIQEIDDFDTLETDGPNLFDLPGYDEVKPWARDLMENVSRWRQRTLEWKLARAGVLVSGLPGTGKTLFASALATALGMRLVSTTVGAWQSTGTLDDMLAAMRTTFQNVNDGKGAVLFINEVDAIGTRLARPSGHHGDHYWQVVVTDFLTLLSGLGEGVIVVAATNYPDWIDSAILRAGRIEDHFTLSLPNKLTRAEILSHHTGGVLPLESLVDIAEDLDGKAGADLERLVRDALRTARSEDRELELRDLEAQLPEKLRYTPEQCLRLAVHESGHAFAALALGHATAATIEIKDSFDPSLEDSSLGQPRTIWSRTTSQPLRLCATG</sequence>
<organism evidence="3 4">
    <name type="scientific">Rhizobium mongolense</name>
    <dbReference type="NCBI Taxonomy" id="57676"/>
    <lineage>
        <taxon>Bacteria</taxon>
        <taxon>Pseudomonadati</taxon>
        <taxon>Pseudomonadota</taxon>
        <taxon>Alphaproteobacteria</taxon>
        <taxon>Hyphomicrobiales</taxon>
        <taxon>Rhizobiaceae</taxon>
        <taxon>Rhizobium/Agrobacterium group</taxon>
        <taxon>Rhizobium</taxon>
    </lineage>
</organism>
<protein>
    <submittedName>
        <fullName evidence="3">SpoVK/Ycf46/Vps4 family AAA+-type ATPase</fullName>
    </submittedName>
</protein>
<keyword evidence="4" id="KW-1185">Reference proteome</keyword>
<dbReference type="SMART" id="SM00382">
    <property type="entry name" value="AAA"/>
    <property type="match status" value="1"/>
</dbReference>
<name>A0ABR6IM18_9HYPH</name>
<dbReference type="EMBL" id="JACIFX010000003">
    <property type="protein sequence ID" value="MBB4228921.1"/>
    <property type="molecule type" value="Genomic_DNA"/>
</dbReference>
<keyword evidence="1" id="KW-0547">Nucleotide-binding</keyword>
<feature type="domain" description="AAA+ ATPase" evidence="2">
    <location>
        <begin position="110"/>
        <end position="249"/>
    </location>
</feature>
<dbReference type="Pfam" id="PF00004">
    <property type="entry name" value="AAA"/>
    <property type="match status" value="1"/>
</dbReference>
<evidence type="ECO:0000313" key="3">
    <source>
        <dbReference type="EMBL" id="MBB4228921.1"/>
    </source>
</evidence>
<accession>A0ABR6IM18</accession>
<comment type="similarity">
    <text evidence="1">Belongs to the AAA ATPase family.</text>
</comment>
<comment type="caution">
    <text evidence="3">The sequence shown here is derived from an EMBL/GenBank/DDBJ whole genome shotgun (WGS) entry which is preliminary data.</text>
</comment>
<dbReference type="Proteomes" id="UP000551353">
    <property type="component" value="Unassembled WGS sequence"/>
</dbReference>
<dbReference type="RefSeq" id="WP_022714931.1">
    <property type="nucleotide sequence ID" value="NZ_JACIFX010000003.1"/>
</dbReference>
<keyword evidence="1" id="KW-0067">ATP-binding</keyword>